<protein>
    <recommendedName>
        <fullName evidence="2">DUF7587 domain-containing protein</fullName>
    </recommendedName>
</protein>
<feature type="compositionally biased region" description="Polar residues" evidence="1">
    <location>
        <begin position="325"/>
        <end position="334"/>
    </location>
</feature>
<evidence type="ECO:0000313" key="4">
    <source>
        <dbReference type="Proteomes" id="UP000700596"/>
    </source>
</evidence>
<name>A0A9P9DXS5_9PLEO</name>
<comment type="caution">
    <text evidence="3">The sequence shown here is derived from an EMBL/GenBank/DDBJ whole genome shotgun (WGS) entry which is preliminary data.</text>
</comment>
<dbReference type="EMBL" id="JAGMWT010000006">
    <property type="protein sequence ID" value="KAH7127027.1"/>
    <property type="molecule type" value="Genomic_DNA"/>
</dbReference>
<dbReference type="Pfam" id="PF24494">
    <property type="entry name" value="DUF7587"/>
    <property type="match status" value="1"/>
</dbReference>
<feature type="region of interest" description="Disordered" evidence="1">
    <location>
        <begin position="322"/>
        <end position="344"/>
    </location>
</feature>
<sequence>MDFSRWRFSGGTDNTQVLTYVPAQEPLRDSVREETVKVEDEAFESVFQQGLPFHATSIKSDPDESESSQSLINQLVSASATTPVNSSFSETPIKVIEHAFSTPNERLSSATASTPSDNVALNGIDTPCPLPHNISNNIGPSIPIVDIARGKSIHRPSWLKSAPDSKKRKRESQQQKEGTALSFLSLKDLKSIEFEPIHKWSSDDRELLCIIYRWFDSSDATDIPKLFNYITAYSLPLKRIQAQFKNHICLYGSAIPEFDRVFKKTSFEDPEGNFSAIRHIIMAQASEMNLELISRKKDMEFTSEKAAYAKSDRTRAAYKSKVRRASQTNVSEQASSNSSSSSSLPLLNLGGRPLTINLSLSDSIVDSENQSPTTNHHLAFRVWDANSKTKYTETGFISGLLSAWNGPLPEPISPTDPSNAFMILSNSHLSVLGNDTGSCFVSTTTSLIQALTYASSMNDPRIAIINLDHQSLKTPNKKHHAASILSWLKSNGQANWARYKGTAEYLVWGNIEQAAILRHFPISELLHLAATDILCFESIQPILRFDENGVLIPRKKPRTRVVAQMLKEKQLLLDSDTANTMGKLAGKFGLGDSTLSHIKEFVKVIIDGWSISAQAINYNMMNVLAMKFTIAMGPRKSTYDIQEIMKAFIEGIEIGTRNIEIFSGSGHRRYKHRSTL</sequence>
<feature type="compositionally biased region" description="Low complexity" evidence="1">
    <location>
        <begin position="335"/>
        <end position="344"/>
    </location>
</feature>
<evidence type="ECO:0000313" key="3">
    <source>
        <dbReference type="EMBL" id="KAH7127027.1"/>
    </source>
</evidence>
<reference evidence="3" key="1">
    <citation type="journal article" date="2021" name="Nat. Commun.">
        <title>Genetic determinants of endophytism in the Arabidopsis root mycobiome.</title>
        <authorList>
            <person name="Mesny F."/>
            <person name="Miyauchi S."/>
            <person name="Thiergart T."/>
            <person name="Pickel B."/>
            <person name="Atanasova L."/>
            <person name="Karlsson M."/>
            <person name="Huettel B."/>
            <person name="Barry K.W."/>
            <person name="Haridas S."/>
            <person name="Chen C."/>
            <person name="Bauer D."/>
            <person name="Andreopoulos W."/>
            <person name="Pangilinan J."/>
            <person name="LaButti K."/>
            <person name="Riley R."/>
            <person name="Lipzen A."/>
            <person name="Clum A."/>
            <person name="Drula E."/>
            <person name="Henrissat B."/>
            <person name="Kohler A."/>
            <person name="Grigoriev I.V."/>
            <person name="Martin F.M."/>
            <person name="Hacquard S."/>
        </authorList>
    </citation>
    <scope>NUCLEOTIDE SEQUENCE</scope>
    <source>
        <strain evidence="3">MPI-CAGE-CH-0243</strain>
    </source>
</reference>
<organism evidence="3 4">
    <name type="scientific">Dendryphion nanum</name>
    <dbReference type="NCBI Taxonomy" id="256645"/>
    <lineage>
        <taxon>Eukaryota</taxon>
        <taxon>Fungi</taxon>
        <taxon>Dikarya</taxon>
        <taxon>Ascomycota</taxon>
        <taxon>Pezizomycotina</taxon>
        <taxon>Dothideomycetes</taxon>
        <taxon>Pleosporomycetidae</taxon>
        <taxon>Pleosporales</taxon>
        <taxon>Torulaceae</taxon>
        <taxon>Dendryphion</taxon>
    </lineage>
</organism>
<evidence type="ECO:0000259" key="2">
    <source>
        <dbReference type="Pfam" id="PF24494"/>
    </source>
</evidence>
<feature type="domain" description="DUF7587" evidence="2">
    <location>
        <begin position="376"/>
        <end position="525"/>
    </location>
</feature>
<keyword evidence="4" id="KW-1185">Reference proteome</keyword>
<feature type="region of interest" description="Disordered" evidence="1">
    <location>
        <begin position="157"/>
        <end position="177"/>
    </location>
</feature>
<dbReference type="Proteomes" id="UP000700596">
    <property type="component" value="Unassembled WGS sequence"/>
</dbReference>
<dbReference type="InterPro" id="IPR056009">
    <property type="entry name" value="DUF7587"/>
</dbReference>
<dbReference type="AlphaFoldDB" id="A0A9P9DXS5"/>
<evidence type="ECO:0000256" key="1">
    <source>
        <dbReference type="SAM" id="MobiDB-lite"/>
    </source>
</evidence>
<proteinExistence type="predicted"/>
<gene>
    <name evidence="3" type="ORF">B0J11DRAFT_579445</name>
</gene>
<dbReference type="OrthoDB" id="5397734at2759"/>
<accession>A0A9P9DXS5</accession>